<sequence length="915" mass="101820">MSRRRQIAYVKALILPPTAPPVYSPDALEHVRESLTKELNFGHGAKGAVLERERVNMDSESHSDESSNPEIPEWPPSDSDDEDADHLPANSIFTLVPSMQRYRNNLTALSQKYNLYFTAYRSSIYAYVPRSVPRQTIPRDPDIHVYTYAHAGATAGGEIDDTTPHSINHLVVGMLGTQEIVVITHDDGNVTAFYTKDFAEYIRCSRSNAPSANTMAPATTTPRKRRELRLRASSRMKMPKPFFEESVGISAWGIAIHQQSRLIAISSNRHEVMVFAPALVASGPQAQTCDCLSCCQGLEERVRRRARNWRIVVALGPEASNVPNISFVDDEHGNAERISAIDIRGNMWLADIWKPHQAPMRVMPSSGQLLMSEEFLPAPSRGWGILALANEYFLTVHSEEELLGAPLKNLEVVPKVKAAWHPTVNINQSKLGAPSNSSTQPPRRPAASTSASNDTGAFADLMDEDDGDEDVHGAIDDYSGGDYSDYLNEVVYGPNIDDDVFFQDVFNAGDVDDNDDDDDDDEGSWVTSSDGDESDHDQGNEDAAEQGQNNINSNGNGTSTGNNAGTGTPHLNLSALADPYESPYDLSQSPLDESEESFSDFDSHGELNLPTIMANLPISDGALMQLEDIWANLFQQPVAESHYSSSIDNTGETIYGWSAPDPPWQFCQKTPERDDRAYQDMMYMPHTGEACASPKNLWDLRSFLKRPIQYNELHRGPCPKETKLSNRYHMIRTYEREFEMQPLDENPSPESGSLHEFGVLCPKILTMAFPPGSDVRHHFRSTNRLSMVVHIPELFLIVMGSPTGRVILVTPTRLRQPIRKPDGILHYGLRVDWVLPHGSEDAVFRNDSRPLHGMAVGPVQEYGLMGDDGVAKPRGIAAAAAAKPRRYRLMMHYRNHDILTYELSREEETGKVCIF</sequence>
<gene>
    <name evidence="2" type="ORF">E4U56_004830</name>
</gene>
<reference evidence="2" key="1">
    <citation type="journal article" date="2020" name="bioRxiv">
        <title>Whole genome comparisons of ergot fungi reveals the divergence and evolution of species within the genus Claviceps are the result of varying mechanisms driving genome evolution and host range expansion.</title>
        <authorList>
            <person name="Wyka S.A."/>
            <person name="Mondo S.J."/>
            <person name="Liu M."/>
            <person name="Dettman J."/>
            <person name="Nalam V."/>
            <person name="Broders K.D."/>
        </authorList>
    </citation>
    <scope>NUCLEOTIDE SEQUENCE</scope>
    <source>
        <strain evidence="2">CCC 1102</strain>
    </source>
</reference>
<feature type="region of interest" description="Disordered" evidence="1">
    <location>
        <begin position="427"/>
        <end position="479"/>
    </location>
</feature>
<dbReference type="AlphaFoldDB" id="A0A9P7MX87"/>
<feature type="compositionally biased region" description="Polar residues" evidence="1">
    <location>
        <begin position="427"/>
        <end position="455"/>
    </location>
</feature>
<dbReference type="Pfam" id="PF08728">
    <property type="entry name" value="CRT10"/>
    <property type="match status" value="2"/>
</dbReference>
<dbReference type="OrthoDB" id="5591786at2759"/>
<evidence type="ECO:0000313" key="2">
    <source>
        <dbReference type="EMBL" id="KAG5974318.1"/>
    </source>
</evidence>
<evidence type="ECO:0000313" key="3">
    <source>
        <dbReference type="Proteomes" id="UP000784919"/>
    </source>
</evidence>
<evidence type="ECO:0000256" key="1">
    <source>
        <dbReference type="SAM" id="MobiDB-lite"/>
    </source>
</evidence>
<protein>
    <submittedName>
        <fullName evidence="2">Uncharacterized protein</fullName>
    </submittedName>
</protein>
<accession>A0A9P7MX87</accession>
<feature type="compositionally biased region" description="Acidic residues" evidence="1">
    <location>
        <begin position="530"/>
        <end position="544"/>
    </location>
</feature>
<comment type="caution">
    <text evidence="2">The sequence shown here is derived from an EMBL/GenBank/DDBJ whole genome shotgun (WGS) entry which is preliminary data.</text>
</comment>
<feature type="compositionally biased region" description="Acidic residues" evidence="1">
    <location>
        <begin position="510"/>
        <end position="523"/>
    </location>
</feature>
<dbReference type="Proteomes" id="UP000784919">
    <property type="component" value="Unassembled WGS sequence"/>
</dbReference>
<dbReference type="InterPro" id="IPR014839">
    <property type="entry name" value="Crt10"/>
</dbReference>
<feature type="region of interest" description="Disordered" evidence="1">
    <location>
        <begin position="56"/>
        <end position="86"/>
    </location>
</feature>
<name>A0A9P7MX87_9HYPO</name>
<feature type="compositionally biased region" description="Basic and acidic residues" evidence="1">
    <location>
        <begin position="56"/>
        <end position="65"/>
    </location>
</feature>
<feature type="region of interest" description="Disordered" evidence="1">
    <location>
        <begin position="507"/>
        <end position="603"/>
    </location>
</feature>
<organism evidence="2 3">
    <name type="scientific">Claviceps arundinis</name>
    <dbReference type="NCBI Taxonomy" id="1623583"/>
    <lineage>
        <taxon>Eukaryota</taxon>
        <taxon>Fungi</taxon>
        <taxon>Dikarya</taxon>
        <taxon>Ascomycota</taxon>
        <taxon>Pezizomycotina</taxon>
        <taxon>Sordariomycetes</taxon>
        <taxon>Hypocreomycetidae</taxon>
        <taxon>Hypocreales</taxon>
        <taxon>Clavicipitaceae</taxon>
        <taxon>Claviceps</taxon>
    </lineage>
</organism>
<dbReference type="EMBL" id="SRPS01000032">
    <property type="protein sequence ID" value="KAG5974318.1"/>
    <property type="molecule type" value="Genomic_DNA"/>
</dbReference>
<feature type="compositionally biased region" description="Low complexity" evidence="1">
    <location>
        <begin position="546"/>
        <end position="568"/>
    </location>
</feature>
<proteinExistence type="predicted"/>